<evidence type="ECO:0008006" key="3">
    <source>
        <dbReference type="Google" id="ProtNLM"/>
    </source>
</evidence>
<gene>
    <name evidence="2" type="ORF">LCGC14_1406210</name>
</gene>
<keyword evidence="1" id="KW-0812">Transmembrane</keyword>
<keyword evidence="1" id="KW-1133">Transmembrane helix</keyword>
<reference evidence="2" key="1">
    <citation type="journal article" date="2015" name="Nature">
        <title>Complex archaea that bridge the gap between prokaryotes and eukaryotes.</title>
        <authorList>
            <person name="Spang A."/>
            <person name="Saw J.H."/>
            <person name="Jorgensen S.L."/>
            <person name="Zaremba-Niedzwiedzka K."/>
            <person name="Martijn J."/>
            <person name="Lind A.E."/>
            <person name="van Eijk R."/>
            <person name="Schleper C."/>
            <person name="Guy L."/>
            <person name="Ettema T.J."/>
        </authorList>
    </citation>
    <scope>NUCLEOTIDE SEQUENCE</scope>
</reference>
<keyword evidence="1" id="KW-0472">Membrane</keyword>
<dbReference type="EMBL" id="LAZR01009234">
    <property type="protein sequence ID" value="KKM73858.1"/>
    <property type="molecule type" value="Genomic_DNA"/>
</dbReference>
<sequence length="99" mass="11756">MLDLHILLMEILIILSIYIILFLYSVISADMITTLLSFLIFLILLMPLYLLLDRMELQIFISNLKDVPIFKIFLFYSTLVNLFIGVYLFVELVYLFFYA</sequence>
<feature type="transmembrane region" description="Helical" evidence="1">
    <location>
        <begin position="32"/>
        <end position="52"/>
    </location>
</feature>
<evidence type="ECO:0000313" key="2">
    <source>
        <dbReference type="EMBL" id="KKM73858.1"/>
    </source>
</evidence>
<dbReference type="AlphaFoldDB" id="A0A0F9JVZ0"/>
<feature type="transmembrane region" description="Helical" evidence="1">
    <location>
        <begin position="7"/>
        <end position="26"/>
    </location>
</feature>
<protein>
    <recommendedName>
        <fullName evidence="3">G-protein coupled receptors family 1 profile domain-containing protein</fullName>
    </recommendedName>
</protein>
<accession>A0A0F9JVZ0</accession>
<organism evidence="2">
    <name type="scientific">marine sediment metagenome</name>
    <dbReference type="NCBI Taxonomy" id="412755"/>
    <lineage>
        <taxon>unclassified sequences</taxon>
        <taxon>metagenomes</taxon>
        <taxon>ecological metagenomes</taxon>
    </lineage>
</organism>
<comment type="caution">
    <text evidence="2">The sequence shown here is derived from an EMBL/GenBank/DDBJ whole genome shotgun (WGS) entry which is preliminary data.</text>
</comment>
<evidence type="ECO:0000256" key="1">
    <source>
        <dbReference type="SAM" id="Phobius"/>
    </source>
</evidence>
<feature type="transmembrane region" description="Helical" evidence="1">
    <location>
        <begin position="73"/>
        <end position="97"/>
    </location>
</feature>
<proteinExistence type="predicted"/>
<name>A0A0F9JVZ0_9ZZZZ</name>